<dbReference type="EMBL" id="LYMM01000033">
    <property type="protein sequence ID" value="PNU04555.1"/>
    <property type="molecule type" value="Genomic_DNA"/>
</dbReference>
<gene>
    <name evidence="1" type="ORF">A8V01_19265</name>
</gene>
<reference evidence="1 2" key="1">
    <citation type="submission" date="2016-05" db="EMBL/GenBank/DDBJ databases">
        <title>Complete genome sequence of Novosphingobium guangzhouense SA925(T).</title>
        <authorList>
            <person name="Sha S."/>
        </authorList>
    </citation>
    <scope>NUCLEOTIDE SEQUENCE [LARGE SCALE GENOMIC DNA]</scope>
    <source>
        <strain evidence="1 2">SA925</strain>
    </source>
</reference>
<dbReference type="AlphaFoldDB" id="A0A2K2G0H7"/>
<organism evidence="1 2">
    <name type="scientific">Novosphingobium guangzhouense</name>
    <dbReference type="NCBI Taxonomy" id="1850347"/>
    <lineage>
        <taxon>Bacteria</taxon>
        <taxon>Pseudomonadati</taxon>
        <taxon>Pseudomonadota</taxon>
        <taxon>Alphaproteobacteria</taxon>
        <taxon>Sphingomonadales</taxon>
        <taxon>Sphingomonadaceae</taxon>
        <taxon>Novosphingobium</taxon>
    </lineage>
</organism>
<proteinExistence type="predicted"/>
<evidence type="ECO:0000313" key="2">
    <source>
        <dbReference type="Proteomes" id="UP000236327"/>
    </source>
</evidence>
<sequence length="63" mass="7383">MSENLRGLVLGCPIGNKYQQLCEHLAERGFTRKCNLKSHKLNCRSSGLDRTRLRLRFRLIKPR</sequence>
<keyword evidence="2" id="KW-1185">Reference proteome</keyword>
<protein>
    <submittedName>
        <fullName evidence="1">Uncharacterized protein</fullName>
    </submittedName>
</protein>
<evidence type="ECO:0000313" key="1">
    <source>
        <dbReference type="EMBL" id="PNU04555.1"/>
    </source>
</evidence>
<dbReference type="Proteomes" id="UP000236327">
    <property type="component" value="Unassembled WGS sequence"/>
</dbReference>
<accession>A0A2K2G0H7</accession>
<name>A0A2K2G0H7_9SPHN</name>
<comment type="caution">
    <text evidence="1">The sequence shown here is derived from an EMBL/GenBank/DDBJ whole genome shotgun (WGS) entry which is preliminary data.</text>
</comment>